<dbReference type="GO" id="GO:0016627">
    <property type="term" value="F:oxidoreductase activity, acting on the CH-CH group of donors"/>
    <property type="evidence" value="ECO:0007669"/>
    <property type="project" value="InterPro"/>
</dbReference>
<protein>
    <submittedName>
        <fullName evidence="2">4-hydroxyphenylacetate 3-monooxygenase oxygenase component</fullName>
        <ecNumber evidence="2">1.14.14.9</ecNumber>
    </submittedName>
</protein>
<dbReference type="PANTHER" id="PTHR36117:SF3">
    <property type="entry name" value="4-HYDROXYPHENYLACETATE 3-MONOOXYGENASE-RELATED"/>
    <property type="match status" value="1"/>
</dbReference>
<evidence type="ECO:0000313" key="2">
    <source>
        <dbReference type="EMBL" id="VFS53312.1"/>
    </source>
</evidence>
<dbReference type="PANTHER" id="PTHR36117">
    <property type="entry name" value="4-HYDROXYPHENYLACETATE 3-MONOOXYGENASE-RELATED"/>
    <property type="match status" value="1"/>
</dbReference>
<dbReference type="EMBL" id="CAADJA010000002">
    <property type="protein sequence ID" value="VFS53312.1"/>
    <property type="molecule type" value="Genomic_DNA"/>
</dbReference>
<dbReference type="GO" id="GO:0052881">
    <property type="term" value="F:4-hydroxyphenylacetate 3-monooxygenase activity"/>
    <property type="evidence" value="ECO:0007669"/>
    <property type="project" value="UniProtKB-EC"/>
</dbReference>
<dbReference type="InterPro" id="IPR004925">
    <property type="entry name" value="HpaB/PvcC/4-BUDH"/>
</dbReference>
<dbReference type="InterPro" id="IPR024719">
    <property type="entry name" value="HpaB/PvcC/4-BUDH_C"/>
</dbReference>
<feature type="domain" description="HpaB/PvcC/4-BUDH C-terminal" evidence="1">
    <location>
        <begin position="3"/>
        <end position="55"/>
    </location>
</feature>
<evidence type="ECO:0000259" key="1">
    <source>
        <dbReference type="Pfam" id="PF03241"/>
    </source>
</evidence>
<name>A0A484ZXP0_9GAMM</name>
<proteinExistence type="predicted"/>
<reference evidence="2 3" key="1">
    <citation type="submission" date="2019-03" db="EMBL/GenBank/DDBJ databases">
        <authorList>
            <consortium name="Pathogen Informatics"/>
        </authorList>
    </citation>
    <scope>NUCLEOTIDE SEQUENCE [LARGE SCALE GENOMIC DNA]</scope>
    <source>
        <strain evidence="2 3">NCTC12282</strain>
    </source>
</reference>
<dbReference type="SUPFAM" id="SSF47203">
    <property type="entry name" value="Acyl-CoA dehydrogenase C-terminal domain-like"/>
    <property type="match status" value="1"/>
</dbReference>
<accession>A0A484ZXP0</accession>
<dbReference type="Pfam" id="PF03241">
    <property type="entry name" value="HpaB"/>
    <property type="match status" value="1"/>
</dbReference>
<evidence type="ECO:0000313" key="3">
    <source>
        <dbReference type="Proteomes" id="UP000373449"/>
    </source>
</evidence>
<sequence>MHQVLKLIWDAISRKFGGRQELYEINYAGSQDKVRLQCLQHAQNSGSMKQMMEMVDRDLSDYDINGWTVPHLTNPDDINVLSQILKQP</sequence>
<dbReference type="Gene3D" id="1.20.140.10">
    <property type="entry name" value="Butyryl-CoA Dehydrogenase, subunit A, domain 3"/>
    <property type="match status" value="1"/>
</dbReference>
<gene>
    <name evidence="2" type="primary">hpaB</name>
    <name evidence="2" type="ORF">NCTC12282_06427</name>
</gene>
<dbReference type="EC" id="1.14.14.9" evidence="2"/>
<keyword evidence="2" id="KW-0560">Oxidoreductase</keyword>
<dbReference type="AlphaFoldDB" id="A0A484ZXP0"/>
<keyword evidence="2" id="KW-0503">Monooxygenase</keyword>
<organism evidence="2 3">
    <name type="scientific">Budvicia aquatica</name>
    <dbReference type="NCBI Taxonomy" id="82979"/>
    <lineage>
        <taxon>Bacteria</taxon>
        <taxon>Pseudomonadati</taxon>
        <taxon>Pseudomonadota</taxon>
        <taxon>Gammaproteobacteria</taxon>
        <taxon>Enterobacterales</taxon>
        <taxon>Budviciaceae</taxon>
        <taxon>Budvicia</taxon>
    </lineage>
</organism>
<dbReference type="InterPro" id="IPR036250">
    <property type="entry name" value="AcylCo_DH-like_C"/>
</dbReference>
<dbReference type="Proteomes" id="UP000373449">
    <property type="component" value="Unassembled WGS sequence"/>
</dbReference>